<gene>
    <name evidence="1" type="ORF">ENT72_05535</name>
</gene>
<accession>A0A7C4RYG9</accession>
<protein>
    <submittedName>
        <fullName evidence="1">DUF91 domain-containing protein</fullName>
    </submittedName>
</protein>
<dbReference type="EMBL" id="DSZT01000171">
    <property type="protein sequence ID" value="HGU42359.1"/>
    <property type="molecule type" value="Genomic_DNA"/>
</dbReference>
<organism evidence="1">
    <name type="scientific">Fervidobacterium pennivorans</name>
    <dbReference type="NCBI Taxonomy" id="93466"/>
    <lineage>
        <taxon>Bacteria</taxon>
        <taxon>Thermotogati</taxon>
        <taxon>Thermotogota</taxon>
        <taxon>Thermotogae</taxon>
        <taxon>Thermotogales</taxon>
        <taxon>Fervidobacteriaceae</taxon>
        <taxon>Fervidobacterium</taxon>
    </lineage>
</organism>
<dbReference type="GO" id="GO:0003676">
    <property type="term" value="F:nucleic acid binding"/>
    <property type="evidence" value="ECO:0007669"/>
    <property type="project" value="InterPro"/>
</dbReference>
<name>A0A7C4RYG9_FERPE</name>
<comment type="caution">
    <text evidence="1">The sequence shown here is derived from an EMBL/GenBank/DDBJ whole genome shotgun (WGS) entry which is preliminary data.</text>
</comment>
<sequence length="289" mass="33719">MSYFLLAVSSKENLEICLKYNMAGLPGSQNGLWTFLEINEGDYVSFLYGAKIINLYKVASKKAYRELSAPWRPIKFRSGKVYAFPYRLFLSQIRIFNESIVRPEFLYVAEDLLLRGGYRKTHFQADQMTLHFVSTLGELAIDYASEKFHCPEELEYIPKISFSKRNDSEITPFNELILQVLIKRKIDEVIDKIIHYFGIEGTKGEYEILSEKATEQGFLDLIIKPKYPLEKNSQIIVEVKKESGTKNTIEQLIRYLSKNESYKGGIIVAKALDENFRKLRRKLVKRFYR</sequence>
<evidence type="ECO:0000313" key="1">
    <source>
        <dbReference type="EMBL" id="HGU42359.1"/>
    </source>
</evidence>
<dbReference type="AlphaFoldDB" id="A0A7C4RYG9"/>
<dbReference type="Gene3D" id="3.40.1350.10">
    <property type="match status" value="1"/>
</dbReference>
<reference evidence="1" key="1">
    <citation type="journal article" date="2020" name="mSystems">
        <title>Genome- and Community-Level Interaction Insights into Carbon Utilization and Element Cycling Functions of Hydrothermarchaeota in Hydrothermal Sediment.</title>
        <authorList>
            <person name="Zhou Z."/>
            <person name="Liu Y."/>
            <person name="Xu W."/>
            <person name="Pan J."/>
            <person name="Luo Z.H."/>
            <person name="Li M."/>
        </authorList>
    </citation>
    <scope>NUCLEOTIDE SEQUENCE [LARGE SCALE GENOMIC DNA]</scope>
    <source>
        <strain evidence="1">SpSt-604</strain>
    </source>
</reference>
<dbReference type="InterPro" id="IPR011856">
    <property type="entry name" value="tRNA_endonuc-like_dom_sf"/>
</dbReference>
<proteinExistence type="predicted"/>